<evidence type="ECO:0000256" key="2">
    <source>
        <dbReference type="ARBA" id="ARBA00006824"/>
    </source>
</evidence>
<comment type="similarity">
    <text evidence="2 6">Belongs to the peroxisomal membrane protein PXMP2/4 family.</text>
</comment>
<evidence type="ECO:0000256" key="4">
    <source>
        <dbReference type="ARBA" id="ARBA00022989"/>
    </source>
</evidence>
<evidence type="ECO:0000313" key="7">
    <source>
        <dbReference type="EMBL" id="GAX75905.1"/>
    </source>
</evidence>
<comment type="caution">
    <text evidence="7">The sequence shown here is derived from an EMBL/GenBank/DDBJ whole genome shotgun (WGS) entry which is preliminary data.</text>
</comment>
<evidence type="ECO:0000256" key="3">
    <source>
        <dbReference type="ARBA" id="ARBA00022692"/>
    </source>
</evidence>
<evidence type="ECO:0000256" key="6">
    <source>
        <dbReference type="RuleBase" id="RU363053"/>
    </source>
</evidence>
<dbReference type="GO" id="GO:0005737">
    <property type="term" value="C:cytoplasm"/>
    <property type="evidence" value="ECO:0007669"/>
    <property type="project" value="TreeGrafter"/>
</dbReference>
<dbReference type="OrthoDB" id="5345392at2759"/>
<accession>A0A250WYP7</accession>
<dbReference type="STRING" id="1157962.A0A250WYP7"/>
<gene>
    <name evidence="7" type="ORF">CEUSTIGMA_g3348.t1</name>
</gene>
<comment type="subcellular location">
    <subcellularLocation>
        <location evidence="1">Membrane</location>
        <topology evidence="1">Multi-pass membrane protein</topology>
    </subcellularLocation>
</comment>
<evidence type="ECO:0000256" key="1">
    <source>
        <dbReference type="ARBA" id="ARBA00004141"/>
    </source>
</evidence>
<dbReference type="InterPro" id="IPR007248">
    <property type="entry name" value="Mpv17_PMP22"/>
</dbReference>
<keyword evidence="4 6" id="KW-1133">Transmembrane helix</keyword>
<dbReference type="EMBL" id="BEGY01000014">
    <property type="protein sequence ID" value="GAX75905.1"/>
    <property type="molecule type" value="Genomic_DNA"/>
</dbReference>
<dbReference type="AlphaFoldDB" id="A0A250WYP7"/>
<dbReference type="Pfam" id="PF04117">
    <property type="entry name" value="Mpv17_PMP22"/>
    <property type="match status" value="1"/>
</dbReference>
<name>A0A250WYP7_9CHLO</name>
<feature type="transmembrane region" description="Helical" evidence="6">
    <location>
        <begin position="167"/>
        <end position="190"/>
    </location>
</feature>
<dbReference type="GO" id="GO:0016020">
    <property type="term" value="C:membrane"/>
    <property type="evidence" value="ECO:0007669"/>
    <property type="project" value="UniProtKB-SubCell"/>
</dbReference>
<keyword evidence="5 6" id="KW-0472">Membrane</keyword>
<dbReference type="PANTHER" id="PTHR11266">
    <property type="entry name" value="PEROXISOMAL MEMBRANE PROTEIN 2, PXMP2 MPV17"/>
    <property type="match status" value="1"/>
</dbReference>
<protein>
    <recommendedName>
        <fullName evidence="9">Peroxisomal membrane protein MPV17</fullName>
    </recommendedName>
</protein>
<dbReference type="PANTHER" id="PTHR11266:SF21">
    <property type="entry name" value="ACT DOMAIN-CONTAINING PROTEIN"/>
    <property type="match status" value="1"/>
</dbReference>
<evidence type="ECO:0000256" key="5">
    <source>
        <dbReference type="ARBA" id="ARBA00023136"/>
    </source>
</evidence>
<evidence type="ECO:0008006" key="9">
    <source>
        <dbReference type="Google" id="ProtNLM"/>
    </source>
</evidence>
<reference evidence="7 8" key="1">
    <citation type="submission" date="2017-08" db="EMBL/GenBank/DDBJ databases">
        <title>Acidophilic green algal genome provides insights into adaptation to an acidic environment.</title>
        <authorList>
            <person name="Hirooka S."/>
            <person name="Hirose Y."/>
            <person name="Kanesaki Y."/>
            <person name="Higuchi S."/>
            <person name="Fujiwara T."/>
            <person name="Onuma R."/>
            <person name="Era A."/>
            <person name="Ohbayashi R."/>
            <person name="Uzuka A."/>
            <person name="Nozaki H."/>
            <person name="Yoshikawa H."/>
            <person name="Miyagishima S.Y."/>
        </authorList>
    </citation>
    <scope>NUCLEOTIDE SEQUENCE [LARGE SCALE GENOMIC DNA]</scope>
    <source>
        <strain evidence="7 8">NIES-2499</strain>
    </source>
</reference>
<keyword evidence="3 6" id="KW-0812">Transmembrane</keyword>
<organism evidence="7 8">
    <name type="scientific">Chlamydomonas eustigma</name>
    <dbReference type="NCBI Taxonomy" id="1157962"/>
    <lineage>
        <taxon>Eukaryota</taxon>
        <taxon>Viridiplantae</taxon>
        <taxon>Chlorophyta</taxon>
        <taxon>core chlorophytes</taxon>
        <taxon>Chlorophyceae</taxon>
        <taxon>CS clade</taxon>
        <taxon>Chlamydomonadales</taxon>
        <taxon>Chlamydomonadaceae</taxon>
        <taxon>Chlamydomonas</taxon>
    </lineage>
</organism>
<sequence>MLRQVGLAFKRIGLGYNRLAEQYPQATAIITTVVKTSAADAFAQKVIEGRKEMDWRRHGMFCVFGYAYLGVWQYYLYNTLFQRWCASITKVVGHQGSASVKTLIDQGIHHPFIYFPAFYLWKGVLENLDPLVSLERCWGDMWVNLKALWMVWIPAQMLNFTYVPGHLRIPFVAAVSFGWTVIISVLRGALPETEPSNQKPLEEI</sequence>
<dbReference type="Proteomes" id="UP000232323">
    <property type="component" value="Unassembled WGS sequence"/>
</dbReference>
<evidence type="ECO:0000313" key="8">
    <source>
        <dbReference type="Proteomes" id="UP000232323"/>
    </source>
</evidence>
<feature type="transmembrane region" description="Helical" evidence="6">
    <location>
        <begin position="59"/>
        <end position="77"/>
    </location>
</feature>
<proteinExistence type="inferred from homology"/>
<keyword evidence="8" id="KW-1185">Reference proteome</keyword>